<sequence length="71" mass="7893">MIMSSVEADAAEETVVVMVRACRGPVEQPLWCMVIRIFARPRASHAQPRRAINSETRCAASSNGARHDWVI</sequence>
<organism evidence="2 3">
    <name type="scientific">Mycetohabitans rhizoxinica (strain DSM 19002 / CIP 109453 / HKI 454)</name>
    <name type="common">Paraburkholderia rhizoxinica</name>
    <dbReference type="NCBI Taxonomy" id="882378"/>
    <lineage>
        <taxon>Bacteria</taxon>
        <taxon>Pseudomonadati</taxon>
        <taxon>Pseudomonadota</taxon>
        <taxon>Betaproteobacteria</taxon>
        <taxon>Burkholderiales</taxon>
        <taxon>Burkholderiaceae</taxon>
        <taxon>Mycetohabitans</taxon>
    </lineage>
</organism>
<proteinExistence type="predicted"/>
<dbReference type="KEGG" id="brh:RBRH_04191"/>
<evidence type="ECO:0000256" key="1">
    <source>
        <dbReference type="SAM" id="MobiDB-lite"/>
    </source>
</evidence>
<evidence type="ECO:0000313" key="2">
    <source>
        <dbReference type="EMBL" id="CBW74940.1"/>
    </source>
</evidence>
<dbReference type="AlphaFoldDB" id="E5AQQ8"/>
<accession>E5AQQ8</accession>
<dbReference type="EMBL" id="FR687359">
    <property type="protein sequence ID" value="CBW74940.1"/>
    <property type="molecule type" value="Genomic_DNA"/>
</dbReference>
<feature type="region of interest" description="Disordered" evidence="1">
    <location>
        <begin position="49"/>
        <end position="71"/>
    </location>
</feature>
<name>E5AQQ8_MYCRK</name>
<dbReference type="HOGENOM" id="CLU_2732330_0_0_4"/>
<dbReference type="Proteomes" id="UP000007437">
    <property type="component" value="Chromosome"/>
</dbReference>
<reference evidence="2 3" key="1">
    <citation type="journal article" date="2011" name="J. Bacteriol.">
        <title>Complete genome sequence of Burkholderia rhizoxinica, an endosymbiont of Rhizopus microsporus.</title>
        <authorList>
            <person name="Lackner G."/>
            <person name="Moebius N."/>
            <person name="Partida-Martinez L."/>
            <person name="Hertweck C."/>
        </authorList>
    </citation>
    <scope>NUCLEOTIDE SEQUENCE [LARGE SCALE GENOMIC DNA]</scope>
    <source>
        <strain evidence="3">DSM 19002 / CIP 109453 / HKI 454</strain>
    </source>
</reference>
<gene>
    <name evidence="2" type="ordered locus">RBRH_04191</name>
</gene>
<feature type="compositionally biased region" description="Polar residues" evidence="1">
    <location>
        <begin position="53"/>
        <end position="64"/>
    </location>
</feature>
<protein>
    <submittedName>
        <fullName evidence="2">Uncharacterized protein</fullName>
    </submittedName>
</protein>
<evidence type="ECO:0000313" key="3">
    <source>
        <dbReference type="Proteomes" id="UP000007437"/>
    </source>
</evidence>